<dbReference type="Proteomes" id="UP000520876">
    <property type="component" value="Unassembled WGS sequence"/>
</dbReference>
<evidence type="ECO:0000313" key="1">
    <source>
        <dbReference type="EMBL" id="NYT73757.1"/>
    </source>
</evidence>
<name>A0A7Z0N8U3_9GAMM</name>
<evidence type="ECO:0000313" key="2">
    <source>
        <dbReference type="Proteomes" id="UP000520876"/>
    </source>
</evidence>
<sequence>MAVTQQLVSSNKAGREFEGALYVAGVEGPEWLMQHRVWLLYLIGPNGNYRFYLTDRHLTGQGVPKMGQHVQVTTKWAQFVSQKLCFINAYEVLNS</sequence>
<proteinExistence type="predicted"/>
<comment type="caution">
    <text evidence="1">The sequence shown here is derived from an EMBL/GenBank/DDBJ whole genome shotgun (WGS) entry which is preliminary data.</text>
</comment>
<dbReference type="EMBL" id="JACCGK010000013">
    <property type="protein sequence ID" value="NYT73757.1"/>
    <property type="molecule type" value="Genomic_DNA"/>
</dbReference>
<keyword evidence="2" id="KW-1185">Reference proteome</keyword>
<organism evidence="1 2">
    <name type="scientific">Vreelandella sedimenti</name>
    <dbReference type="NCBI Taxonomy" id="2729618"/>
    <lineage>
        <taxon>Bacteria</taxon>
        <taxon>Pseudomonadati</taxon>
        <taxon>Pseudomonadota</taxon>
        <taxon>Gammaproteobacteria</taxon>
        <taxon>Oceanospirillales</taxon>
        <taxon>Halomonadaceae</taxon>
        <taxon>Vreelandella</taxon>
    </lineage>
</organism>
<dbReference type="AlphaFoldDB" id="A0A7Z0N8U3"/>
<accession>A0A7Z0N8U3</accession>
<reference evidence="1 2" key="1">
    <citation type="submission" date="2020-07" db="EMBL/GenBank/DDBJ databases">
        <title>Halomonas sp. QX-2 draft genome sequence.</title>
        <authorList>
            <person name="Qiu X."/>
        </authorList>
    </citation>
    <scope>NUCLEOTIDE SEQUENCE [LARGE SCALE GENOMIC DNA]</scope>
    <source>
        <strain evidence="1 2">QX-2</strain>
    </source>
</reference>
<dbReference type="RefSeq" id="WP_180093532.1">
    <property type="nucleotide sequence ID" value="NZ_JACCGK010000013.1"/>
</dbReference>
<gene>
    <name evidence="1" type="ORF">HZU72_15170</name>
</gene>
<protein>
    <submittedName>
        <fullName evidence="1">Uncharacterized protein</fullName>
    </submittedName>
</protein>